<keyword evidence="1" id="KW-0675">Receptor</keyword>
<gene>
    <name evidence="1" type="primary">GRIA1.3</name>
    <name evidence="1" type="ORF">GBF38_008424</name>
</gene>
<protein>
    <submittedName>
        <fullName evidence="1">Glutamate receptor 1</fullName>
    </submittedName>
</protein>
<sequence>MHISRHYGLPPANITQVQQSINDAMRCSTLTRMSGNGSGGENGRILTHDFPKTVQTLPCMSHTASMGLGASGM</sequence>
<keyword evidence="2" id="KW-1185">Reference proteome</keyword>
<organism evidence="1 2">
    <name type="scientific">Nibea albiflora</name>
    <name type="common">Yellow drum</name>
    <name type="synonym">Corvina albiflora</name>
    <dbReference type="NCBI Taxonomy" id="240163"/>
    <lineage>
        <taxon>Eukaryota</taxon>
        <taxon>Metazoa</taxon>
        <taxon>Chordata</taxon>
        <taxon>Craniata</taxon>
        <taxon>Vertebrata</taxon>
        <taxon>Euteleostomi</taxon>
        <taxon>Actinopterygii</taxon>
        <taxon>Neopterygii</taxon>
        <taxon>Teleostei</taxon>
        <taxon>Neoteleostei</taxon>
        <taxon>Acanthomorphata</taxon>
        <taxon>Eupercaria</taxon>
        <taxon>Sciaenidae</taxon>
        <taxon>Nibea</taxon>
    </lineage>
</organism>
<dbReference type="EMBL" id="CM024791">
    <property type="protein sequence ID" value="KAG8004193.1"/>
    <property type="molecule type" value="Genomic_DNA"/>
</dbReference>
<comment type="caution">
    <text evidence="1">The sequence shown here is derived from an EMBL/GenBank/DDBJ whole genome shotgun (WGS) entry which is preliminary data.</text>
</comment>
<reference evidence="1" key="1">
    <citation type="submission" date="2020-04" db="EMBL/GenBank/DDBJ databases">
        <title>A chromosome-scale assembly and high-density genetic map of the yellow drum (Nibea albiflora) genome.</title>
        <authorList>
            <person name="Xu D."/>
            <person name="Zhang W."/>
            <person name="Chen R."/>
            <person name="Tan P."/>
            <person name="Wang L."/>
            <person name="Song H."/>
            <person name="Tian L."/>
            <person name="Zhu Q."/>
            <person name="Wang B."/>
        </authorList>
    </citation>
    <scope>NUCLEOTIDE SEQUENCE</scope>
    <source>
        <strain evidence="1">ZJHYS-2018</strain>
    </source>
</reference>
<evidence type="ECO:0000313" key="1">
    <source>
        <dbReference type="EMBL" id="KAG8004193.1"/>
    </source>
</evidence>
<name>A0ACB7EPS0_NIBAL</name>
<proteinExistence type="predicted"/>
<dbReference type="Proteomes" id="UP000805704">
    <property type="component" value="Chromosome 3"/>
</dbReference>
<accession>A0ACB7EPS0</accession>
<evidence type="ECO:0000313" key="2">
    <source>
        <dbReference type="Proteomes" id="UP000805704"/>
    </source>
</evidence>